<keyword evidence="4" id="KW-0249">Electron transport</keyword>
<dbReference type="Pfam" id="PF12801">
    <property type="entry name" value="Fer4_5"/>
    <property type="match status" value="1"/>
</dbReference>
<name>A0A7R6QYJ4_9RHOO</name>
<dbReference type="InterPro" id="IPR009051">
    <property type="entry name" value="Helical_ferredxn"/>
</dbReference>
<feature type="transmembrane region" description="Helical" evidence="8">
    <location>
        <begin position="95"/>
        <end position="116"/>
    </location>
</feature>
<evidence type="ECO:0000256" key="5">
    <source>
        <dbReference type="ARBA" id="ARBA00023004"/>
    </source>
</evidence>
<feature type="transmembrane region" description="Helical" evidence="8">
    <location>
        <begin position="48"/>
        <end position="68"/>
    </location>
</feature>
<dbReference type="PANTHER" id="PTHR30176">
    <property type="entry name" value="FERREDOXIN-TYPE PROTEIN NAPH"/>
    <property type="match status" value="1"/>
</dbReference>
<keyword evidence="5" id="KW-0408">Iron</keyword>
<dbReference type="NCBIfam" id="TIGR02745">
    <property type="entry name" value="ccoG_rdxA_fixG"/>
    <property type="match status" value="1"/>
</dbReference>
<organism evidence="10 11">
    <name type="scientific">Fluviibacter phosphoraccumulans</name>
    <dbReference type="NCBI Taxonomy" id="1751046"/>
    <lineage>
        <taxon>Bacteria</taxon>
        <taxon>Pseudomonadati</taxon>
        <taxon>Pseudomonadota</taxon>
        <taxon>Betaproteobacteria</taxon>
        <taxon>Rhodocyclales</taxon>
        <taxon>Fluviibacteraceae</taxon>
        <taxon>Fluviibacter</taxon>
    </lineage>
</organism>
<evidence type="ECO:0000259" key="9">
    <source>
        <dbReference type="PROSITE" id="PS51379"/>
    </source>
</evidence>
<feature type="transmembrane region" description="Helical" evidence="8">
    <location>
        <begin position="199"/>
        <end position="222"/>
    </location>
</feature>
<dbReference type="SUPFAM" id="SSF54862">
    <property type="entry name" value="4Fe-4S ferredoxins"/>
    <property type="match status" value="1"/>
</dbReference>
<sequence length="482" mass="55327">MLQASHMTNPEMSDKKTTAPSQDTAELSLYEKHRKVYARATSGKFNTLRWVFVFLTQAIFYFTPWIQWNGRQALLFNLDERKFYFFDLVLWPQDVIYLSVILLLSAFALFLFTAVAGRLFCGYACPQTVYTEIFMWIENKIEGDRNARIKLDQAPMSARKLKIKASKFFLWGVLSFWTGVTFVGYFMPMRELMGDLINLTISGWSAFWVFFYSAFCFLQAGFMREQVCKYMCPYARFQSVMFDPDTLIVTYDEARGEPRGARRKTDDLKAKGLGDCVDCKVCVQVCPTGIDIRNGLQYECIGCGLCIDACNEIMVKMDYKPGLIRYDTENSIDKNYTSKQMLRHIMRPRIMLYTGILLIISAIFAYSLSTRIPLRVDVLRDRGVMTREVGDGQTENVYLLHIMNMQDSARTFTVKPEGMTGIRMDGQDTFKVEPLGNLTQPINVRVSADEGKPGANQINFVIVDTENPAIRLDEKSTFIQPN</sequence>
<evidence type="ECO:0000256" key="6">
    <source>
        <dbReference type="ARBA" id="ARBA00023014"/>
    </source>
</evidence>
<dbReference type="Proteomes" id="UP000463961">
    <property type="component" value="Chromosome"/>
</dbReference>
<keyword evidence="6" id="KW-0411">Iron-sulfur</keyword>
<feature type="compositionally biased region" description="Polar residues" evidence="7">
    <location>
        <begin position="1"/>
        <end position="11"/>
    </location>
</feature>
<reference evidence="11" key="1">
    <citation type="submission" date="2020-01" db="EMBL/GenBank/DDBJ databases">
        <title>Phosphoaccumulans saitamaens gen. nov., sp. nov., a polyphosphate accumulating bacterium isolated from surface river water.</title>
        <authorList>
            <person name="Watanabe K."/>
            <person name="Suda W."/>
        </authorList>
    </citation>
    <scope>NUCLEOTIDE SEQUENCE [LARGE SCALE GENOMIC DNA]</scope>
    <source>
        <strain evidence="11">ICHIAU1</strain>
    </source>
</reference>
<keyword evidence="8" id="KW-1133">Transmembrane helix</keyword>
<keyword evidence="8" id="KW-0472">Membrane</keyword>
<dbReference type="Pfam" id="PF11614">
    <property type="entry name" value="FixG_C"/>
    <property type="match status" value="1"/>
</dbReference>
<dbReference type="GO" id="GO:0051539">
    <property type="term" value="F:4 iron, 4 sulfur cluster binding"/>
    <property type="evidence" value="ECO:0007669"/>
    <property type="project" value="UniProtKB-KW"/>
</dbReference>
<dbReference type="GO" id="GO:0005886">
    <property type="term" value="C:plasma membrane"/>
    <property type="evidence" value="ECO:0007669"/>
    <property type="project" value="TreeGrafter"/>
</dbReference>
<dbReference type="PANTHER" id="PTHR30176:SF3">
    <property type="entry name" value="FERREDOXIN-TYPE PROTEIN NAPH"/>
    <property type="match status" value="1"/>
</dbReference>
<keyword evidence="2" id="KW-0004">4Fe-4S</keyword>
<dbReference type="Pfam" id="PF13746">
    <property type="entry name" value="Fer4_18"/>
    <property type="match status" value="1"/>
</dbReference>
<dbReference type="InterPro" id="IPR032879">
    <property type="entry name" value="FixG_C"/>
</dbReference>
<dbReference type="EMBL" id="AP022345">
    <property type="protein sequence ID" value="BBU69807.1"/>
    <property type="molecule type" value="Genomic_DNA"/>
</dbReference>
<feature type="transmembrane region" description="Helical" evidence="8">
    <location>
        <begin position="350"/>
        <end position="368"/>
    </location>
</feature>
<gene>
    <name evidence="10" type="ORF">ICHIAU1_20900</name>
</gene>
<keyword evidence="11" id="KW-1185">Reference proteome</keyword>
<dbReference type="InterPro" id="IPR013783">
    <property type="entry name" value="Ig-like_fold"/>
</dbReference>
<feature type="region of interest" description="Disordered" evidence="7">
    <location>
        <begin position="1"/>
        <end position="22"/>
    </location>
</feature>
<proteinExistence type="predicted"/>
<dbReference type="InterPro" id="IPR014116">
    <property type="entry name" value="Cyt_c_oxidase_cbb3_FixG"/>
</dbReference>
<dbReference type="AlphaFoldDB" id="A0A7R6QYJ4"/>
<evidence type="ECO:0000256" key="8">
    <source>
        <dbReference type="SAM" id="Phobius"/>
    </source>
</evidence>
<accession>A0A7R6QYJ4</accession>
<evidence type="ECO:0000256" key="4">
    <source>
        <dbReference type="ARBA" id="ARBA00022982"/>
    </source>
</evidence>
<evidence type="ECO:0000313" key="11">
    <source>
        <dbReference type="Proteomes" id="UP000463961"/>
    </source>
</evidence>
<dbReference type="GO" id="GO:0046872">
    <property type="term" value="F:metal ion binding"/>
    <property type="evidence" value="ECO:0007669"/>
    <property type="project" value="UniProtKB-KW"/>
</dbReference>
<dbReference type="Gene3D" id="1.10.1060.10">
    <property type="entry name" value="Alpha-helical ferredoxin"/>
    <property type="match status" value="1"/>
</dbReference>
<evidence type="ECO:0000256" key="1">
    <source>
        <dbReference type="ARBA" id="ARBA00022448"/>
    </source>
</evidence>
<dbReference type="Gene3D" id="2.60.40.10">
    <property type="entry name" value="Immunoglobulins"/>
    <property type="match status" value="1"/>
</dbReference>
<dbReference type="InterPro" id="IPR017896">
    <property type="entry name" value="4Fe4S_Fe-S-bd"/>
</dbReference>
<evidence type="ECO:0000256" key="2">
    <source>
        <dbReference type="ARBA" id="ARBA00022485"/>
    </source>
</evidence>
<dbReference type="PROSITE" id="PS51379">
    <property type="entry name" value="4FE4S_FER_2"/>
    <property type="match status" value="1"/>
</dbReference>
<feature type="transmembrane region" description="Helical" evidence="8">
    <location>
        <begin position="168"/>
        <end position="187"/>
    </location>
</feature>
<dbReference type="InterPro" id="IPR051684">
    <property type="entry name" value="Electron_Trans/Redox"/>
</dbReference>
<keyword evidence="8" id="KW-0812">Transmembrane</keyword>
<dbReference type="InterPro" id="IPR017900">
    <property type="entry name" value="4Fe4S_Fe_S_CS"/>
</dbReference>
<keyword evidence="1" id="KW-0813">Transport</keyword>
<dbReference type="PROSITE" id="PS00198">
    <property type="entry name" value="4FE4S_FER_1"/>
    <property type="match status" value="1"/>
</dbReference>
<protein>
    <submittedName>
        <fullName evidence="10">Ferredoxin</fullName>
    </submittedName>
</protein>
<evidence type="ECO:0000313" key="10">
    <source>
        <dbReference type="EMBL" id="BBU69807.1"/>
    </source>
</evidence>
<keyword evidence="3" id="KW-0479">Metal-binding</keyword>
<feature type="domain" description="4Fe-4S ferredoxin-type" evidence="9">
    <location>
        <begin position="288"/>
        <end position="320"/>
    </location>
</feature>
<evidence type="ECO:0000256" key="7">
    <source>
        <dbReference type="SAM" id="MobiDB-lite"/>
    </source>
</evidence>
<evidence type="ECO:0000256" key="3">
    <source>
        <dbReference type="ARBA" id="ARBA00022723"/>
    </source>
</evidence>